<dbReference type="Proteomes" id="UP000887565">
    <property type="component" value="Unplaced"/>
</dbReference>
<keyword evidence="1" id="KW-1185">Reference proteome</keyword>
<evidence type="ECO:0000313" key="1">
    <source>
        <dbReference type="Proteomes" id="UP000887565"/>
    </source>
</evidence>
<sequence length="116" mass="12997">MTMHNGGCRTKYESALTLQDPSKRFDTLFTLGASCNIEFPSLSHCFNPPFRIYTLSKPKYLNVNQTLAAMEKLGNCMLLSYTTIWSLLDINSSLSSVLESDNPKNFPVLNAGLRIK</sequence>
<dbReference type="WBParaSite" id="nRc.2.0.1.t14835-RA">
    <property type="protein sequence ID" value="nRc.2.0.1.t14835-RA"/>
    <property type="gene ID" value="nRc.2.0.1.g14835"/>
</dbReference>
<proteinExistence type="predicted"/>
<evidence type="ECO:0000313" key="2">
    <source>
        <dbReference type="WBParaSite" id="nRc.2.0.1.t14835-RA"/>
    </source>
</evidence>
<reference evidence="2" key="1">
    <citation type="submission" date="2022-11" db="UniProtKB">
        <authorList>
            <consortium name="WormBaseParasite"/>
        </authorList>
    </citation>
    <scope>IDENTIFICATION</scope>
</reference>
<organism evidence="1 2">
    <name type="scientific">Romanomermis culicivorax</name>
    <name type="common">Nematode worm</name>
    <dbReference type="NCBI Taxonomy" id="13658"/>
    <lineage>
        <taxon>Eukaryota</taxon>
        <taxon>Metazoa</taxon>
        <taxon>Ecdysozoa</taxon>
        <taxon>Nematoda</taxon>
        <taxon>Enoplea</taxon>
        <taxon>Dorylaimia</taxon>
        <taxon>Mermithida</taxon>
        <taxon>Mermithoidea</taxon>
        <taxon>Mermithidae</taxon>
        <taxon>Romanomermis</taxon>
    </lineage>
</organism>
<accession>A0A915ILZ7</accession>
<protein>
    <submittedName>
        <fullName evidence="2">Uncharacterized protein</fullName>
    </submittedName>
</protein>
<name>A0A915ILZ7_ROMCU</name>
<dbReference type="AlphaFoldDB" id="A0A915ILZ7"/>